<evidence type="ECO:0000256" key="6">
    <source>
        <dbReference type="ARBA" id="ARBA00023167"/>
    </source>
</evidence>
<dbReference type="GO" id="GO:0019509">
    <property type="term" value="P:L-methionine salvage from methylthioadenosine"/>
    <property type="evidence" value="ECO:0007669"/>
    <property type="project" value="UniProtKB-UniRule"/>
</dbReference>
<sequence length="235" mass="26470">MAIDTVIVDIEGTVCPITFVKDTLFPYFIKKLPSYLENIQFPLNSSSSDPIVEILLKLPNEIRVNSQSTFNHFKSLVDQDIKDPILKSLQGLIWNQGYKNGELKAPIYPDSIKFIQDYKNKIYVYSSGSVNAQKLLFGYVEDNGNSIDLNKYLSGYFDITTSGYKNQPQSYKNILKDINKDGSSVLFLSDNINEVKAAIEAGMNCHIVIRDGNAPISNEDKSNYQVIYALSELNI</sequence>
<dbReference type="GO" id="GO:0000287">
    <property type="term" value="F:magnesium ion binding"/>
    <property type="evidence" value="ECO:0007669"/>
    <property type="project" value="UniProtKB-UniRule"/>
</dbReference>
<dbReference type="Gene3D" id="3.40.50.1000">
    <property type="entry name" value="HAD superfamily/HAD-like"/>
    <property type="match status" value="1"/>
</dbReference>
<keyword evidence="10" id="KW-1185">Reference proteome</keyword>
<feature type="binding site" evidence="8">
    <location>
        <position position="11"/>
    </location>
    <ligand>
        <name>Mg(2+)</name>
        <dbReference type="ChEBI" id="CHEBI:18420"/>
    </ligand>
</feature>
<feature type="binding site" evidence="8">
    <location>
        <position position="190"/>
    </location>
    <ligand>
        <name>Mg(2+)</name>
        <dbReference type="ChEBI" id="CHEBI:18420"/>
    </ligand>
</feature>
<dbReference type="Pfam" id="PF00702">
    <property type="entry name" value="Hydrolase"/>
    <property type="match status" value="1"/>
</dbReference>
<evidence type="ECO:0000256" key="2">
    <source>
        <dbReference type="ARBA" id="ARBA00022605"/>
    </source>
</evidence>
<dbReference type="Gene3D" id="1.10.720.60">
    <property type="match status" value="1"/>
</dbReference>
<accession>A0A9W4X927</accession>
<feature type="binding site" evidence="8">
    <location>
        <position position="9"/>
    </location>
    <ligand>
        <name>Mg(2+)</name>
        <dbReference type="ChEBI" id="CHEBI:18420"/>
    </ligand>
</feature>
<comment type="pathway">
    <text evidence="8">Amino-acid biosynthesis; L-methionine biosynthesis via salvage pathway; L-methionine from S-methyl-5-thio-alpha-D-ribose 1-phosphate: step 4/6.</text>
</comment>
<keyword evidence="2 8" id="KW-0028">Amino-acid biosynthesis</keyword>
<keyword evidence="6 8" id="KW-0486">Methionine biosynthesis</keyword>
<evidence type="ECO:0000256" key="5">
    <source>
        <dbReference type="ARBA" id="ARBA00022842"/>
    </source>
</evidence>
<feature type="binding site" evidence="8">
    <location>
        <begin position="126"/>
        <end position="127"/>
    </location>
    <ligand>
        <name>substrate</name>
    </ligand>
</feature>
<dbReference type="SFLD" id="SFLDG01133">
    <property type="entry name" value="C1.5.4:_Enolase-phosphatase_Li"/>
    <property type="match status" value="1"/>
</dbReference>
<feature type="binding site" evidence="8">
    <location>
        <position position="165"/>
    </location>
    <ligand>
        <name>substrate</name>
    </ligand>
</feature>
<organism evidence="9 10">
    <name type="scientific">Candida verbasci</name>
    <dbReference type="NCBI Taxonomy" id="1227364"/>
    <lineage>
        <taxon>Eukaryota</taxon>
        <taxon>Fungi</taxon>
        <taxon>Dikarya</taxon>
        <taxon>Ascomycota</taxon>
        <taxon>Saccharomycotina</taxon>
        <taxon>Pichiomycetes</taxon>
        <taxon>Debaryomycetaceae</taxon>
        <taxon>Candida/Lodderomyces clade</taxon>
        <taxon>Candida</taxon>
    </lineage>
</organism>
<comment type="subunit">
    <text evidence="8">Monomer.</text>
</comment>
<dbReference type="EMBL" id="CANTUO010000001">
    <property type="protein sequence ID" value="CAI5756692.1"/>
    <property type="molecule type" value="Genomic_DNA"/>
</dbReference>
<evidence type="ECO:0000313" key="9">
    <source>
        <dbReference type="EMBL" id="CAI5756692.1"/>
    </source>
</evidence>
<dbReference type="InterPro" id="IPR036412">
    <property type="entry name" value="HAD-like_sf"/>
</dbReference>
<dbReference type="InterPro" id="IPR006439">
    <property type="entry name" value="HAD-SF_hydro_IA"/>
</dbReference>
<dbReference type="NCBIfam" id="TIGR01691">
    <property type="entry name" value="enolase-ppase"/>
    <property type="match status" value="1"/>
</dbReference>
<dbReference type="SUPFAM" id="SSF56784">
    <property type="entry name" value="HAD-like"/>
    <property type="match status" value="1"/>
</dbReference>
<dbReference type="GO" id="GO:0005634">
    <property type="term" value="C:nucleus"/>
    <property type="evidence" value="ECO:0007669"/>
    <property type="project" value="UniProtKB-SubCell"/>
</dbReference>
<dbReference type="InterPro" id="IPR023214">
    <property type="entry name" value="HAD_sf"/>
</dbReference>
<keyword evidence="5 8" id="KW-0460">Magnesium</keyword>
<evidence type="ECO:0000256" key="1">
    <source>
        <dbReference type="ARBA" id="ARBA00022490"/>
    </source>
</evidence>
<dbReference type="PANTHER" id="PTHR20371:SF1">
    <property type="entry name" value="ENOLASE-PHOSPHATASE E1"/>
    <property type="match status" value="1"/>
</dbReference>
<keyword evidence="1 8" id="KW-0963">Cytoplasm</keyword>
<dbReference type="InterPro" id="IPR023943">
    <property type="entry name" value="Enolase-ppase_E1"/>
</dbReference>
<proteinExistence type="inferred from homology"/>
<dbReference type="GO" id="GO:0043874">
    <property type="term" value="F:acireductone synthase activity"/>
    <property type="evidence" value="ECO:0007669"/>
    <property type="project" value="UniProtKB-EC"/>
</dbReference>
<dbReference type="CDD" id="cd01629">
    <property type="entry name" value="HAD_EP"/>
    <property type="match status" value="1"/>
</dbReference>
<evidence type="ECO:0000256" key="3">
    <source>
        <dbReference type="ARBA" id="ARBA00022723"/>
    </source>
</evidence>
<dbReference type="Proteomes" id="UP001152885">
    <property type="component" value="Unassembled WGS sequence"/>
</dbReference>
<comment type="caution">
    <text evidence="9">The sequence shown here is derived from an EMBL/GenBank/DDBJ whole genome shotgun (WGS) entry which is preliminary data.</text>
</comment>
<dbReference type="NCBIfam" id="TIGR01549">
    <property type="entry name" value="HAD-SF-IA-v1"/>
    <property type="match status" value="1"/>
</dbReference>
<comment type="subcellular location">
    <subcellularLocation>
        <location evidence="8">Cytoplasm</location>
    </subcellularLocation>
    <subcellularLocation>
        <location evidence="8">Nucleus</location>
    </subcellularLocation>
</comment>
<comment type="function">
    <text evidence="8">Bifunctional enzyme that catalyzes the enolization of 2,3-diketo-5-methylthiopentyl-1-phosphate (DK-MTP-1-P) into the intermediate 2-hydroxy-3-keto-5-methylthiopentenyl-1-phosphate (HK-MTPenyl-1-P), which is then dephosphorylated to form the acireductone 1,2-dihydroxy-3-keto-5-methylthiopentene (DHK-MTPene).</text>
</comment>
<dbReference type="AlphaFoldDB" id="A0A9W4X927"/>
<evidence type="ECO:0000256" key="4">
    <source>
        <dbReference type="ARBA" id="ARBA00022801"/>
    </source>
</evidence>
<keyword evidence="4 8" id="KW-0378">Hydrolase</keyword>
<keyword evidence="3 8" id="KW-0479">Metal-binding</keyword>
<gene>
    <name evidence="8" type="primary">UTR4</name>
    <name evidence="9" type="ORF">CANVERA_P1210</name>
</gene>
<evidence type="ECO:0000256" key="8">
    <source>
        <dbReference type="HAMAP-Rule" id="MF_03117"/>
    </source>
</evidence>
<comment type="pathway">
    <text evidence="8">Amino-acid biosynthesis; L-methionine biosynthesis via salvage pathway; L-methionine from S-methyl-5-thio-alpha-D-ribose 1-phosphate: step 3/6.</text>
</comment>
<dbReference type="PANTHER" id="PTHR20371">
    <property type="entry name" value="ENOLASE-PHOSPHATASE E1"/>
    <property type="match status" value="1"/>
</dbReference>
<dbReference type="SFLD" id="SFLDG01129">
    <property type="entry name" value="C1.5:_HAD__Beta-PGM__Phosphata"/>
    <property type="match status" value="1"/>
</dbReference>
<dbReference type="HAMAP" id="MF_03117">
    <property type="entry name" value="Salvage_MtnC_euk"/>
    <property type="match status" value="1"/>
</dbReference>
<dbReference type="SFLD" id="SFLDS00003">
    <property type="entry name" value="Haloacid_Dehalogenase"/>
    <property type="match status" value="1"/>
</dbReference>
<dbReference type="EC" id="3.1.3.77" evidence="8"/>
<name>A0A9W4X927_9ASCO</name>
<evidence type="ECO:0000313" key="10">
    <source>
        <dbReference type="Proteomes" id="UP001152885"/>
    </source>
</evidence>
<dbReference type="OrthoDB" id="272500at2759"/>
<keyword evidence="7 8" id="KW-0539">Nucleus</keyword>
<evidence type="ECO:0000256" key="7">
    <source>
        <dbReference type="ARBA" id="ARBA00023242"/>
    </source>
</evidence>
<dbReference type="InterPro" id="IPR027511">
    <property type="entry name" value="ENOPH1_eukaryotes"/>
</dbReference>
<reference evidence="9" key="1">
    <citation type="submission" date="2022-12" db="EMBL/GenBank/DDBJ databases">
        <authorList>
            <person name="Brejova B."/>
        </authorList>
    </citation>
    <scope>NUCLEOTIDE SEQUENCE</scope>
</reference>
<comment type="catalytic activity">
    <reaction evidence="8">
        <text>5-methylsulfanyl-2,3-dioxopentyl phosphate + H2O = 1,2-dihydroxy-5-(methylsulfanyl)pent-1-en-3-one + phosphate</text>
        <dbReference type="Rhea" id="RHEA:21700"/>
        <dbReference type="ChEBI" id="CHEBI:15377"/>
        <dbReference type="ChEBI" id="CHEBI:43474"/>
        <dbReference type="ChEBI" id="CHEBI:49252"/>
        <dbReference type="ChEBI" id="CHEBI:58828"/>
        <dbReference type="EC" id="3.1.3.77"/>
    </reaction>
</comment>
<dbReference type="GO" id="GO:0005737">
    <property type="term" value="C:cytoplasm"/>
    <property type="evidence" value="ECO:0007669"/>
    <property type="project" value="UniProtKB-SubCell"/>
</dbReference>
<comment type="cofactor">
    <cofactor evidence="8">
        <name>Mg(2+)</name>
        <dbReference type="ChEBI" id="CHEBI:18420"/>
    </cofactor>
    <text evidence="8">Binds 1 Mg(2+) ion per subunit.</text>
</comment>
<protein>
    <recommendedName>
        <fullName evidence="8">Enolase-phosphatase E1</fullName>
        <ecNumber evidence="8">3.1.3.77</ecNumber>
    </recommendedName>
    <alternativeName>
        <fullName evidence="8">2,3-diketo-5-methylthio-1-phosphopentane phosphatase</fullName>
    </alternativeName>
</protein>
<comment type="similarity">
    <text evidence="8">Belongs to the HAD-like hydrolase superfamily. MasA/MtnC family.</text>
</comment>